<accession>A0A8J4XSG9</accession>
<dbReference type="OrthoDB" id="6768983at2759"/>
<dbReference type="Proteomes" id="UP000770661">
    <property type="component" value="Unassembled WGS sequence"/>
</dbReference>
<organism evidence="2 3">
    <name type="scientific">Chionoecetes opilio</name>
    <name type="common">Atlantic snow crab</name>
    <name type="synonym">Cancer opilio</name>
    <dbReference type="NCBI Taxonomy" id="41210"/>
    <lineage>
        <taxon>Eukaryota</taxon>
        <taxon>Metazoa</taxon>
        <taxon>Ecdysozoa</taxon>
        <taxon>Arthropoda</taxon>
        <taxon>Crustacea</taxon>
        <taxon>Multicrustacea</taxon>
        <taxon>Malacostraca</taxon>
        <taxon>Eumalacostraca</taxon>
        <taxon>Eucarida</taxon>
        <taxon>Decapoda</taxon>
        <taxon>Pleocyemata</taxon>
        <taxon>Brachyura</taxon>
        <taxon>Eubrachyura</taxon>
        <taxon>Majoidea</taxon>
        <taxon>Majidae</taxon>
        <taxon>Chionoecetes</taxon>
    </lineage>
</organism>
<feature type="compositionally biased region" description="Basic residues" evidence="1">
    <location>
        <begin position="124"/>
        <end position="135"/>
    </location>
</feature>
<comment type="caution">
    <text evidence="2">The sequence shown here is derived from an EMBL/GenBank/DDBJ whole genome shotgun (WGS) entry which is preliminary data.</text>
</comment>
<proteinExistence type="predicted"/>
<feature type="compositionally biased region" description="Polar residues" evidence="1">
    <location>
        <begin position="32"/>
        <end position="51"/>
    </location>
</feature>
<reference evidence="2" key="1">
    <citation type="submission" date="2020-07" db="EMBL/GenBank/DDBJ databases">
        <title>The High-quality genome of the commercially important snow crab, Chionoecetes opilio.</title>
        <authorList>
            <person name="Jeong J.-H."/>
            <person name="Ryu S."/>
        </authorList>
    </citation>
    <scope>NUCLEOTIDE SEQUENCE</scope>
    <source>
        <strain evidence="2">MADBK_172401_WGS</strain>
        <tissue evidence="2">Digestive gland</tissue>
    </source>
</reference>
<dbReference type="EMBL" id="JACEEZ010021069">
    <property type="protein sequence ID" value="KAG0713798.1"/>
    <property type="molecule type" value="Genomic_DNA"/>
</dbReference>
<name>A0A8J4XSG9_CHIOP</name>
<protein>
    <submittedName>
        <fullName evidence="2">Uncharacterized protein</fullName>
    </submittedName>
</protein>
<sequence length="218" mass="24425">MKRGAGTDDVYKPKLFWFEKADAFWRKVISGRESSSNLDLSPMTQSSTANVYDSRHEKDQNDTSGLPGMSQIPPTQSDAMESASPRARKSSQDEGARTASKTVSTPQTNKRSPKKMGAPEPPKKLLKVKTPKKTASRFEKPVSKLLEIAEMTNADAEDQYSSFGNHIASQLHHVIMPKELTDLVFDQDEDDDDLDTEVYNIQEDVIDDEEVEPEEDLM</sequence>
<keyword evidence="3" id="KW-1185">Reference proteome</keyword>
<feature type="compositionally biased region" description="Polar residues" evidence="1">
    <location>
        <begin position="99"/>
        <end position="110"/>
    </location>
</feature>
<evidence type="ECO:0000256" key="1">
    <source>
        <dbReference type="SAM" id="MobiDB-lite"/>
    </source>
</evidence>
<gene>
    <name evidence="2" type="ORF">GWK47_015390</name>
</gene>
<evidence type="ECO:0000313" key="2">
    <source>
        <dbReference type="EMBL" id="KAG0713798.1"/>
    </source>
</evidence>
<dbReference type="AlphaFoldDB" id="A0A8J4XSG9"/>
<feature type="region of interest" description="Disordered" evidence="1">
    <location>
        <begin position="31"/>
        <end position="138"/>
    </location>
</feature>
<evidence type="ECO:0000313" key="3">
    <source>
        <dbReference type="Proteomes" id="UP000770661"/>
    </source>
</evidence>